<sequence>MGDKSDTADHLYEVAEGVGRLEDDKSINMDLTVALTHLLLDRLATTTQPSQRPCRTETSDIDVSNIGSQSASVVTMKDRRGYTLEEGNVHGQDMDALADSGVRQEQESNYMLNGSKQPAITVKTGSSASRSHNAVGDAIMIDNKMHCMNQQIVGSDRSSDCDDTLDRSTTGTGVHINDTTRAYKKRNLDASDKAEPLETTSSKQDAQYESVEEQKDAVGDNKISLSSIETLTQAGWPISDSIQKDNEIFTIISSDSTPHSQSANITEFGLEQGQTLGKNLPNVDNSAIPENTSTSNVVFEEGSYDMHPVPIEIILRDRTSVLAEDGLFLQTLWDDTLDAIALDFEAREDIPAVAPSPINPGELVDSKHDHYDARVAQCVSDLLTWSRAYSALLSSILRITSEAQISHTDLTTEISSIGDLEGDHSEHTNIALPQTKSDTTVSDMYTCDESNSDYTQEVETSTSLSSHVTENLVQNSRARTQSGHAEPPQSTRTSLNANQMPAQALPSTGLRWKELAGKLVCATFRSIRHMLLEYRSLCMQITKRYAECALIDLPTNINDLDWETLGVLDVCTVTDVPQTHTAHTNTPASGNAGNIYSQLPESDDYVRDCMRSAMQMYELVKSHCVRRVGVLLVNEYTNLLSVSEDTINRESTDDIPADQKTKDSSSPKRWVEWIEGLTKRIRMDVQTLREYVYRYNSFGAYGRSIGKVNYKEHESLADTNDKGLISSTPMDLALSRLAVSAEDLVLSTRGFFARALHYQEGVSKATALWHNEGSQGTVRARDATHRPEHTESGLNGSVIRTTSGADSSRAGAFDGGVNCTDTAAEESEESHPVVSGQNVQASATEADKTTDDTLALLQASMTDVDVMCTDVHGLLKALHKHRELLERSAANLIPAGSVQENEADDTGEGDTMLCEDAAFESKQGQLVSRGMEVGEFDVIGDDEYLSDEDEDMRAMKLMSRDERIQHMAAKKKREAQARLDASAPLLVMSELRSVLKDRSK</sequence>
<evidence type="ECO:0000256" key="1">
    <source>
        <dbReference type="SAM" id="MobiDB-lite"/>
    </source>
</evidence>
<dbReference type="EMBL" id="KQ242205">
    <property type="protein sequence ID" value="KNC80050.1"/>
    <property type="molecule type" value="Genomic_DNA"/>
</dbReference>
<proteinExistence type="predicted"/>
<evidence type="ECO:0000313" key="2">
    <source>
        <dbReference type="EMBL" id="KNC80050.1"/>
    </source>
</evidence>
<feature type="region of interest" description="Disordered" evidence="1">
    <location>
        <begin position="773"/>
        <end position="846"/>
    </location>
</feature>
<accession>A0A0L0FTB8</accession>
<feature type="compositionally biased region" description="Basic and acidic residues" evidence="1">
    <location>
        <begin position="779"/>
        <end position="791"/>
    </location>
</feature>
<reference evidence="2 3" key="1">
    <citation type="submission" date="2011-02" db="EMBL/GenBank/DDBJ databases">
        <title>The Genome Sequence of Sphaeroforma arctica JP610.</title>
        <authorList>
            <consortium name="The Broad Institute Genome Sequencing Platform"/>
            <person name="Russ C."/>
            <person name="Cuomo C."/>
            <person name="Young S.K."/>
            <person name="Zeng Q."/>
            <person name="Gargeya S."/>
            <person name="Alvarado L."/>
            <person name="Berlin A."/>
            <person name="Chapman S.B."/>
            <person name="Chen Z."/>
            <person name="Freedman E."/>
            <person name="Gellesch M."/>
            <person name="Goldberg J."/>
            <person name="Griggs A."/>
            <person name="Gujja S."/>
            <person name="Heilman E."/>
            <person name="Heiman D."/>
            <person name="Howarth C."/>
            <person name="Mehta T."/>
            <person name="Neiman D."/>
            <person name="Pearson M."/>
            <person name="Roberts A."/>
            <person name="Saif S."/>
            <person name="Shea T."/>
            <person name="Shenoy N."/>
            <person name="Sisk P."/>
            <person name="Stolte C."/>
            <person name="Sykes S."/>
            <person name="White J."/>
            <person name="Yandava C."/>
            <person name="Burger G."/>
            <person name="Gray M.W."/>
            <person name="Holland P.W.H."/>
            <person name="King N."/>
            <person name="Lang F.B.F."/>
            <person name="Roger A.J."/>
            <person name="Ruiz-Trillo I."/>
            <person name="Haas B."/>
            <person name="Nusbaum C."/>
            <person name="Birren B."/>
        </authorList>
    </citation>
    <scope>NUCLEOTIDE SEQUENCE [LARGE SCALE GENOMIC DNA]</scope>
    <source>
        <strain evidence="2 3">JP610</strain>
    </source>
</reference>
<keyword evidence="3" id="KW-1185">Reference proteome</keyword>
<name>A0A0L0FTB8_9EUKA</name>
<feature type="compositionally biased region" description="Polar residues" evidence="1">
    <location>
        <begin position="792"/>
        <end position="806"/>
    </location>
</feature>
<organism evidence="2 3">
    <name type="scientific">Sphaeroforma arctica JP610</name>
    <dbReference type="NCBI Taxonomy" id="667725"/>
    <lineage>
        <taxon>Eukaryota</taxon>
        <taxon>Ichthyosporea</taxon>
        <taxon>Ichthyophonida</taxon>
        <taxon>Sphaeroforma</taxon>
    </lineage>
</organism>
<protein>
    <submittedName>
        <fullName evidence="2">Uncharacterized protein</fullName>
    </submittedName>
</protein>
<feature type="compositionally biased region" description="Basic and acidic residues" evidence="1">
    <location>
        <begin position="186"/>
        <end position="196"/>
    </location>
</feature>
<feature type="region of interest" description="Disordered" evidence="1">
    <location>
        <begin position="475"/>
        <end position="497"/>
    </location>
</feature>
<feature type="region of interest" description="Disordered" evidence="1">
    <location>
        <begin position="186"/>
        <end position="219"/>
    </location>
</feature>
<dbReference type="Proteomes" id="UP000054560">
    <property type="component" value="Unassembled WGS sequence"/>
</dbReference>
<evidence type="ECO:0000313" key="3">
    <source>
        <dbReference type="Proteomes" id="UP000054560"/>
    </source>
</evidence>
<gene>
    <name evidence="2" type="ORF">SARC_07579</name>
</gene>
<dbReference type="RefSeq" id="XP_014153952.1">
    <property type="nucleotide sequence ID" value="XM_014298477.1"/>
</dbReference>
<dbReference type="AlphaFoldDB" id="A0A0L0FTB8"/>
<dbReference type="GeneID" id="25908083"/>
<feature type="compositionally biased region" description="Polar residues" evidence="1">
    <location>
        <begin position="198"/>
        <end position="207"/>
    </location>
</feature>